<dbReference type="Pfam" id="PF02686">
    <property type="entry name" value="GatC"/>
    <property type="match status" value="1"/>
</dbReference>
<keyword evidence="6" id="KW-0547">Nucleotide-binding</keyword>
<organism evidence="7 8">
    <name type="scientific">Neobacillus niacini</name>
    <dbReference type="NCBI Taxonomy" id="86668"/>
    <lineage>
        <taxon>Bacteria</taxon>
        <taxon>Bacillati</taxon>
        <taxon>Bacillota</taxon>
        <taxon>Bacilli</taxon>
        <taxon>Bacillales</taxon>
        <taxon>Bacillaceae</taxon>
        <taxon>Neobacillus</taxon>
    </lineage>
</organism>
<dbReference type="EC" id="6.3.5.-" evidence="6"/>
<dbReference type="SUPFAM" id="SSF141000">
    <property type="entry name" value="Glu-tRNAGln amidotransferase C subunit"/>
    <property type="match status" value="1"/>
</dbReference>
<comment type="function">
    <text evidence="3 6">Allows the formation of correctly charged Asn-tRNA(Asn) or Gln-tRNA(Gln) through the transamidation of misacylated Asp-tRNA(Asn) or Glu-tRNA(Gln) in organisms which lack either or both of asparaginyl-tRNA or glutaminyl-tRNA synthetases. The reaction takes place in the presence of glutamine and ATP through an activated phospho-Asp-tRNA(Asn) or phospho-Glu-tRNA(Gln).</text>
</comment>
<proteinExistence type="inferred from homology"/>
<dbReference type="PANTHER" id="PTHR15004:SF0">
    <property type="entry name" value="GLUTAMYL-TRNA(GLN) AMIDOTRANSFERASE SUBUNIT C, MITOCHONDRIAL"/>
    <property type="match status" value="1"/>
</dbReference>
<evidence type="ECO:0000256" key="4">
    <source>
        <dbReference type="ARBA" id="ARBA00047380"/>
    </source>
</evidence>
<gene>
    <name evidence="6" type="primary">gatC</name>
    <name evidence="7" type="ORF">F4694_005704</name>
</gene>
<reference evidence="8" key="1">
    <citation type="submission" date="2020-07" db="EMBL/GenBank/DDBJ databases">
        <authorList>
            <person name="Partida-Martinez L."/>
            <person name="Huntemann M."/>
            <person name="Clum A."/>
            <person name="Wang J."/>
            <person name="Palaniappan K."/>
            <person name="Ritter S."/>
            <person name="Chen I.-M."/>
            <person name="Stamatis D."/>
            <person name="Reddy T."/>
            <person name="O'Malley R."/>
            <person name="Daum C."/>
            <person name="Shapiro N."/>
            <person name="Ivanova N."/>
            <person name="Kyrpides N."/>
            <person name="Woyke T."/>
        </authorList>
    </citation>
    <scope>NUCLEOTIDE SEQUENCE [LARGE SCALE GENOMIC DNA]</scope>
    <source>
        <strain evidence="8">AT2.8</strain>
    </source>
</reference>
<dbReference type="GO" id="GO:0070681">
    <property type="term" value="P:glutaminyl-tRNAGln biosynthesis via transamidation"/>
    <property type="evidence" value="ECO:0007669"/>
    <property type="project" value="TreeGrafter"/>
</dbReference>
<evidence type="ECO:0000256" key="3">
    <source>
        <dbReference type="ARBA" id="ARBA00024799"/>
    </source>
</evidence>
<dbReference type="AlphaFoldDB" id="A0A852TP32"/>
<evidence type="ECO:0000256" key="1">
    <source>
        <dbReference type="ARBA" id="ARBA00010757"/>
    </source>
</evidence>
<dbReference type="PANTHER" id="PTHR15004">
    <property type="entry name" value="GLUTAMYL-TRNA(GLN) AMIDOTRANSFERASE SUBUNIT C, MITOCHONDRIAL"/>
    <property type="match status" value="1"/>
</dbReference>
<dbReference type="GO" id="GO:0016740">
    <property type="term" value="F:transferase activity"/>
    <property type="evidence" value="ECO:0007669"/>
    <property type="project" value="UniProtKB-KW"/>
</dbReference>
<dbReference type="Gene3D" id="1.10.20.60">
    <property type="entry name" value="Glu-tRNAGln amidotransferase C subunit, N-terminal domain"/>
    <property type="match status" value="1"/>
</dbReference>
<name>A0A852TP32_9BACI</name>
<comment type="caution">
    <text evidence="7">The sequence shown here is derived from an EMBL/GenBank/DDBJ whole genome shotgun (WGS) entry which is preliminary data.</text>
</comment>
<comment type="catalytic activity">
    <reaction evidence="5 6">
        <text>L-glutamyl-tRNA(Gln) + L-glutamine + ATP + H2O = L-glutaminyl-tRNA(Gln) + L-glutamate + ADP + phosphate + H(+)</text>
        <dbReference type="Rhea" id="RHEA:17521"/>
        <dbReference type="Rhea" id="RHEA-COMP:9681"/>
        <dbReference type="Rhea" id="RHEA-COMP:9684"/>
        <dbReference type="ChEBI" id="CHEBI:15377"/>
        <dbReference type="ChEBI" id="CHEBI:15378"/>
        <dbReference type="ChEBI" id="CHEBI:29985"/>
        <dbReference type="ChEBI" id="CHEBI:30616"/>
        <dbReference type="ChEBI" id="CHEBI:43474"/>
        <dbReference type="ChEBI" id="CHEBI:58359"/>
        <dbReference type="ChEBI" id="CHEBI:78520"/>
        <dbReference type="ChEBI" id="CHEBI:78521"/>
        <dbReference type="ChEBI" id="CHEBI:456216"/>
    </reaction>
</comment>
<dbReference type="GO" id="GO:0050567">
    <property type="term" value="F:glutaminyl-tRNA synthase (glutamine-hydrolyzing) activity"/>
    <property type="evidence" value="ECO:0007669"/>
    <property type="project" value="UniProtKB-UniRule"/>
</dbReference>
<dbReference type="EMBL" id="JACCBX010000016">
    <property type="protein sequence ID" value="NYE08848.1"/>
    <property type="molecule type" value="Genomic_DNA"/>
</dbReference>
<dbReference type="NCBIfam" id="TIGR00135">
    <property type="entry name" value="gatC"/>
    <property type="match status" value="1"/>
</dbReference>
<evidence type="ECO:0000256" key="2">
    <source>
        <dbReference type="ARBA" id="ARBA00011123"/>
    </source>
</evidence>
<reference evidence="8" key="2">
    <citation type="submission" date="2020-08" db="EMBL/GenBank/DDBJ databases">
        <title>The Agave Microbiome: Exploring the role of microbial communities in plant adaptations to desert environments.</title>
        <authorList>
            <person name="Partida-Martinez L.P."/>
        </authorList>
    </citation>
    <scope>NUCLEOTIDE SEQUENCE [LARGE SCALE GENOMIC DNA]</scope>
    <source>
        <strain evidence="8">AT2.8</strain>
    </source>
</reference>
<dbReference type="InterPro" id="IPR003837">
    <property type="entry name" value="GatC"/>
</dbReference>
<keyword evidence="6" id="KW-0067">ATP-binding</keyword>
<comment type="catalytic activity">
    <reaction evidence="4 6">
        <text>L-aspartyl-tRNA(Asn) + L-glutamine + ATP + H2O = L-asparaginyl-tRNA(Asn) + L-glutamate + ADP + phosphate + 2 H(+)</text>
        <dbReference type="Rhea" id="RHEA:14513"/>
        <dbReference type="Rhea" id="RHEA-COMP:9674"/>
        <dbReference type="Rhea" id="RHEA-COMP:9677"/>
        <dbReference type="ChEBI" id="CHEBI:15377"/>
        <dbReference type="ChEBI" id="CHEBI:15378"/>
        <dbReference type="ChEBI" id="CHEBI:29985"/>
        <dbReference type="ChEBI" id="CHEBI:30616"/>
        <dbReference type="ChEBI" id="CHEBI:43474"/>
        <dbReference type="ChEBI" id="CHEBI:58359"/>
        <dbReference type="ChEBI" id="CHEBI:78515"/>
        <dbReference type="ChEBI" id="CHEBI:78516"/>
        <dbReference type="ChEBI" id="CHEBI:456216"/>
    </reaction>
</comment>
<evidence type="ECO:0000313" key="7">
    <source>
        <dbReference type="EMBL" id="NYE08848.1"/>
    </source>
</evidence>
<keyword evidence="6" id="KW-0648">Protein biosynthesis</keyword>
<comment type="similarity">
    <text evidence="1 6">Belongs to the GatC family.</text>
</comment>
<accession>A0A852TP32</accession>
<dbReference type="InterPro" id="IPR036113">
    <property type="entry name" value="Asp/Glu-ADT_sf_sub_c"/>
</dbReference>
<dbReference type="HAMAP" id="MF_00122">
    <property type="entry name" value="GatC"/>
    <property type="match status" value="1"/>
</dbReference>
<evidence type="ECO:0000256" key="6">
    <source>
        <dbReference type="HAMAP-Rule" id="MF_00122"/>
    </source>
</evidence>
<keyword evidence="6 7" id="KW-0436">Ligase</keyword>
<comment type="subunit">
    <text evidence="2 6">Heterotrimer of A, B and C subunits.</text>
</comment>
<dbReference type="GO" id="GO:0006412">
    <property type="term" value="P:translation"/>
    <property type="evidence" value="ECO:0007669"/>
    <property type="project" value="UniProtKB-UniRule"/>
</dbReference>
<dbReference type="Proteomes" id="UP000548423">
    <property type="component" value="Unassembled WGS sequence"/>
</dbReference>
<dbReference type="GO" id="GO:0006450">
    <property type="term" value="P:regulation of translational fidelity"/>
    <property type="evidence" value="ECO:0007669"/>
    <property type="project" value="InterPro"/>
</dbReference>
<protein>
    <recommendedName>
        <fullName evidence="6">Aspartyl/glutamyl-tRNA(Asn/Gln) amidotransferase subunit C</fullName>
        <shortName evidence="6">Asp/Glu-ADT subunit C</shortName>
        <ecNumber evidence="6">6.3.5.-</ecNumber>
    </recommendedName>
</protein>
<evidence type="ECO:0000313" key="8">
    <source>
        <dbReference type="Proteomes" id="UP000548423"/>
    </source>
</evidence>
<evidence type="ECO:0000256" key="5">
    <source>
        <dbReference type="ARBA" id="ARBA00047913"/>
    </source>
</evidence>
<sequence length="97" mass="11071">MTRISNEQVKHVANLARLEISEEEAEIFTKQLDAIITFAEQLNELDTTNVEPTYHVLDMKNVFREDSKEKGLPREEVLKNAPDHQDGQIKVPAIIGE</sequence>
<dbReference type="GO" id="GO:0005524">
    <property type="term" value="F:ATP binding"/>
    <property type="evidence" value="ECO:0007669"/>
    <property type="project" value="UniProtKB-KW"/>
</dbReference>